<protein>
    <recommendedName>
        <fullName evidence="3">Lipoprotein</fullName>
    </recommendedName>
</protein>
<name>A0A377FPZ6_9BACL</name>
<proteinExistence type="predicted"/>
<evidence type="ECO:0000313" key="1">
    <source>
        <dbReference type="EMBL" id="STO06891.1"/>
    </source>
</evidence>
<reference evidence="1 2" key="1">
    <citation type="submission" date="2018-06" db="EMBL/GenBank/DDBJ databases">
        <authorList>
            <consortium name="Pathogen Informatics"/>
            <person name="Doyle S."/>
        </authorList>
    </citation>
    <scope>NUCLEOTIDE SEQUENCE [LARGE SCALE GENOMIC DNA]</scope>
    <source>
        <strain evidence="1 2">NCTC13163</strain>
    </source>
</reference>
<dbReference type="RefSeq" id="WP_029334086.1">
    <property type="nucleotide sequence ID" value="NZ_UGGP01000001.1"/>
</dbReference>
<evidence type="ECO:0008006" key="3">
    <source>
        <dbReference type="Google" id="ProtNLM"/>
    </source>
</evidence>
<dbReference type="PROSITE" id="PS51257">
    <property type="entry name" value="PROKAR_LIPOPROTEIN"/>
    <property type="match status" value="1"/>
</dbReference>
<dbReference type="Proteomes" id="UP000254060">
    <property type="component" value="Unassembled WGS sequence"/>
</dbReference>
<dbReference type="AlphaFoldDB" id="A0A377FPZ6"/>
<dbReference type="EMBL" id="UGGP01000001">
    <property type="protein sequence ID" value="STO06891.1"/>
    <property type="molecule type" value="Genomic_DNA"/>
</dbReference>
<dbReference type="OrthoDB" id="2355858at2"/>
<sequence length="414" mass="46302">MPRISLAASLLFVLVLSGCTQEETALDLNVRPLLFDGYRLEIGKTLTQMDEAEHTAVHTICDETDVSSLPDRPFVFDASYRSFSRFSPKMVSPLTGLTVFHDDEATYAYCETGHSRYVKQIDPEHMPIAYREADPEPLRPRSARVSADTQQALLEQLEDDAPYFEFKPFNVPFVALQAPLFTTLSIEVNTQDASTTFSRPYEPSLSLQQVTLSLHIIEMNGFVQPALFESSEMNTSQWPLDPVPDGGVPTLSNTYPLPETLEFGKTYPLWQLSYDVEGEFVEQTISLRYEPPVMMTQAEVDAATMTADEEVTIGYFHKTPLSGKTELHALDAVQTLTTDGAALKQIVARAEPVKRSGEPADYPLFTLIEGVTSQTFDVTLHKRSKKTDVFLTTEGKHYKLNSEDSATWLSLAPY</sequence>
<dbReference type="STRING" id="1397694.GCA_000702585_00751"/>
<gene>
    <name evidence="1" type="ORF">NCTC13163_00231</name>
</gene>
<evidence type="ECO:0000313" key="2">
    <source>
        <dbReference type="Proteomes" id="UP000254060"/>
    </source>
</evidence>
<organism evidence="1 2">
    <name type="scientific">Exiguobacterium aurantiacum</name>
    <dbReference type="NCBI Taxonomy" id="33987"/>
    <lineage>
        <taxon>Bacteria</taxon>
        <taxon>Bacillati</taxon>
        <taxon>Bacillota</taxon>
        <taxon>Bacilli</taxon>
        <taxon>Bacillales</taxon>
        <taxon>Bacillales Family XII. Incertae Sedis</taxon>
        <taxon>Exiguobacterium</taxon>
    </lineage>
</organism>
<accession>A0A377FPZ6</accession>